<sequence length="74" mass="8042">MSKTVMRRMCRREIVAGALKVSFVVGCTLNLVNQGEAVLIDGLSPSWFQLVLNFLVPFCVSSYSAASHPPRGDA</sequence>
<proteinExistence type="predicted"/>
<reference evidence="3" key="1">
    <citation type="journal article" date="2022" name="ISME J.">
        <title>Genetic and phylogenetic analysis of dissimilatory iodate-reducing bacteria identifies potential niches across the world's oceans.</title>
        <authorList>
            <person name="Reyes-Umana V."/>
            <person name="Henning Z."/>
            <person name="Lee K."/>
            <person name="Barnum T.P."/>
            <person name="Coates J.D."/>
        </authorList>
    </citation>
    <scope>NUCLEOTIDE SEQUENCE [LARGE SCALE GENOMIC DNA]</scope>
    <source>
        <strain evidence="3">IR12</strain>
    </source>
</reference>
<evidence type="ECO:0000256" key="1">
    <source>
        <dbReference type="SAM" id="Phobius"/>
    </source>
</evidence>
<evidence type="ECO:0000313" key="2">
    <source>
        <dbReference type="EMBL" id="MBT0962541.1"/>
    </source>
</evidence>
<comment type="caution">
    <text evidence="2">The sequence shown here is derived from an EMBL/GenBank/DDBJ whole genome shotgun (WGS) entry which is preliminary data.</text>
</comment>
<dbReference type="Proteomes" id="UP000694660">
    <property type="component" value="Unassembled WGS sequence"/>
</dbReference>
<keyword evidence="1" id="KW-0472">Membrane</keyword>
<gene>
    <name evidence="2" type="primary">nrtS</name>
    <name evidence="2" type="ORF">I8J34_15280</name>
</gene>
<dbReference type="EMBL" id="JAEKFT010000018">
    <property type="protein sequence ID" value="MBT0962541.1"/>
    <property type="molecule type" value="Genomic_DNA"/>
</dbReference>
<dbReference type="RefSeq" id="WP_214362493.1">
    <property type="nucleotide sequence ID" value="NZ_JAEKFT010000018.1"/>
</dbReference>
<dbReference type="InterPro" id="IPR047700">
    <property type="entry name" value="NrtS-like"/>
</dbReference>
<dbReference type="NCBIfam" id="NF038050">
    <property type="entry name" value="NrtS"/>
    <property type="match status" value="1"/>
</dbReference>
<keyword evidence="1" id="KW-1133">Transmembrane helix</keyword>
<feature type="transmembrane region" description="Helical" evidence="1">
    <location>
        <begin position="47"/>
        <end position="66"/>
    </location>
</feature>
<name>A0A944DCI8_DENI1</name>
<accession>A0A944DCI8</accession>
<organism evidence="2 3">
    <name type="scientific">Denitromonas iodatirespirans</name>
    <dbReference type="NCBI Taxonomy" id="2795389"/>
    <lineage>
        <taxon>Bacteria</taxon>
        <taxon>Pseudomonadati</taxon>
        <taxon>Pseudomonadota</taxon>
        <taxon>Betaproteobacteria</taxon>
        <taxon>Rhodocyclales</taxon>
        <taxon>Zoogloeaceae</taxon>
        <taxon>Denitromonas</taxon>
    </lineage>
</organism>
<keyword evidence="3" id="KW-1185">Reference proteome</keyword>
<protein>
    <submittedName>
        <fullName evidence="2">Nitrate/nitrite transporter NrtS</fullName>
    </submittedName>
</protein>
<evidence type="ECO:0000313" key="3">
    <source>
        <dbReference type="Proteomes" id="UP000694660"/>
    </source>
</evidence>
<keyword evidence="1" id="KW-0812">Transmembrane</keyword>
<dbReference type="AlphaFoldDB" id="A0A944DCI8"/>